<dbReference type="Pfam" id="PF00578">
    <property type="entry name" value="AhpC-TSA"/>
    <property type="match status" value="1"/>
</dbReference>
<dbReference type="PROSITE" id="PS51352">
    <property type="entry name" value="THIOREDOXIN_2"/>
    <property type="match status" value="1"/>
</dbReference>
<organism evidence="6 7">
    <name type="scientific">Filimonas zeae</name>
    <dbReference type="NCBI Taxonomy" id="1737353"/>
    <lineage>
        <taxon>Bacteria</taxon>
        <taxon>Pseudomonadati</taxon>
        <taxon>Bacteroidota</taxon>
        <taxon>Chitinophagia</taxon>
        <taxon>Chitinophagales</taxon>
        <taxon>Chitinophagaceae</taxon>
        <taxon>Filimonas</taxon>
    </lineage>
</organism>
<dbReference type="InterPro" id="IPR017937">
    <property type="entry name" value="Thioredoxin_CS"/>
</dbReference>
<reference evidence="6" key="2">
    <citation type="submission" date="2020-09" db="EMBL/GenBank/DDBJ databases">
        <authorList>
            <person name="Sun Q."/>
            <person name="Zhou Y."/>
        </authorList>
    </citation>
    <scope>NUCLEOTIDE SEQUENCE</scope>
    <source>
        <strain evidence="6">CGMCC 1.15290</strain>
    </source>
</reference>
<feature type="domain" description="Thioredoxin" evidence="5">
    <location>
        <begin position="242"/>
        <end position="380"/>
    </location>
</feature>
<evidence type="ECO:0000313" key="7">
    <source>
        <dbReference type="Proteomes" id="UP000627292"/>
    </source>
</evidence>
<dbReference type="CDD" id="cd02966">
    <property type="entry name" value="TlpA_like_family"/>
    <property type="match status" value="1"/>
</dbReference>
<keyword evidence="7" id="KW-1185">Reference proteome</keyword>
<dbReference type="InterPro" id="IPR036249">
    <property type="entry name" value="Thioredoxin-like_sf"/>
</dbReference>
<dbReference type="PROSITE" id="PS00194">
    <property type="entry name" value="THIOREDOXIN_1"/>
    <property type="match status" value="1"/>
</dbReference>
<dbReference type="InterPro" id="IPR025380">
    <property type="entry name" value="DUF4369"/>
</dbReference>
<gene>
    <name evidence="6" type="ORF">GCM10011379_43600</name>
</gene>
<comment type="subcellular location">
    <subcellularLocation>
        <location evidence="1">Cell envelope</location>
    </subcellularLocation>
</comment>
<dbReference type="GO" id="GO:0017004">
    <property type="term" value="P:cytochrome complex assembly"/>
    <property type="evidence" value="ECO:0007669"/>
    <property type="project" value="UniProtKB-KW"/>
</dbReference>
<keyword evidence="3" id="KW-1015">Disulfide bond</keyword>
<dbReference type="GO" id="GO:0016491">
    <property type="term" value="F:oxidoreductase activity"/>
    <property type="evidence" value="ECO:0007669"/>
    <property type="project" value="InterPro"/>
</dbReference>
<dbReference type="PANTHER" id="PTHR42852">
    <property type="entry name" value="THIOL:DISULFIDE INTERCHANGE PROTEIN DSBE"/>
    <property type="match status" value="1"/>
</dbReference>
<dbReference type="AlphaFoldDB" id="A0A917J1V6"/>
<evidence type="ECO:0000256" key="1">
    <source>
        <dbReference type="ARBA" id="ARBA00004196"/>
    </source>
</evidence>
<dbReference type="SUPFAM" id="SSF52833">
    <property type="entry name" value="Thioredoxin-like"/>
    <property type="match status" value="1"/>
</dbReference>
<dbReference type="GO" id="GO:0016209">
    <property type="term" value="F:antioxidant activity"/>
    <property type="evidence" value="ECO:0007669"/>
    <property type="project" value="InterPro"/>
</dbReference>
<dbReference type="PROSITE" id="PS51257">
    <property type="entry name" value="PROKAR_LIPOPROTEIN"/>
    <property type="match status" value="1"/>
</dbReference>
<evidence type="ECO:0000256" key="4">
    <source>
        <dbReference type="ARBA" id="ARBA00023284"/>
    </source>
</evidence>
<dbReference type="InterPro" id="IPR000866">
    <property type="entry name" value="AhpC/TSA"/>
</dbReference>
<keyword evidence="2" id="KW-0201">Cytochrome c-type biogenesis</keyword>
<evidence type="ECO:0000256" key="2">
    <source>
        <dbReference type="ARBA" id="ARBA00022748"/>
    </source>
</evidence>
<dbReference type="Pfam" id="PF14289">
    <property type="entry name" value="DUF4369"/>
    <property type="match status" value="1"/>
</dbReference>
<dbReference type="GO" id="GO:0030313">
    <property type="term" value="C:cell envelope"/>
    <property type="evidence" value="ECO:0007669"/>
    <property type="project" value="UniProtKB-SubCell"/>
</dbReference>
<reference evidence="6" key="1">
    <citation type="journal article" date="2014" name="Int. J. Syst. Evol. Microbiol.">
        <title>Complete genome sequence of Corynebacterium casei LMG S-19264T (=DSM 44701T), isolated from a smear-ripened cheese.</title>
        <authorList>
            <consortium name="US DOE Joint Genome Institute (JGI-PGF)"/>
            <person name="Walter F."/>
            <person name="Albersmeier A."/>
            <person name="Kalinowski J."/>
            <person name="Ruckert C."/>
        </authorList>
    </citation>
    <scope>NUCLEOTIDE SEQUENCE</scope>
    <source>
        <strain evidence="6">CGMCC 1.15290</strain>
    </source>
</reference>
<dbReference type="Proteomes" id="UP000627292">
    <property type="component" value="Unassembled WGS sequence"/>
</dbReference>
<proteinExistence type="predicted"/>
<protein>
    <submittedName>
        <fullName evidence="6">Thiol:disulfide interchange protein</fullName>
    </submittedName>
</protein>
<evidence type="ECO:0000313" key="6">
    <source>
        <dbReference type="EMBL" id="GGH77364.1"/>
    </source>
</evidence>
<accession>A0A917J1V6</accession>
<dbReference type="Gene3D" id="3.40.30.10">
    <property type="entry name" value="Glutaredoxin"/>
    <property type="match status" value="1"/>
</dbReference>
<name>A0A917J1V6_9BACT</name>
<comment type="caution">
    <text evidence="6">The sequence shown here is derived from an EMBL/GenBank/DDBJ whole genome shotgun (WGS) entry which is preliminary data.</text>
</comment>
<dbReference type="EMBL" id="BMIB01000004">
    <property type="protein sequence ID" value="GGH77364.1"/>
    <property type="molecule type" value="Genomic_DNA"/>
</dbReference>
<evidence type="ECO:0000256" key="3">
    <source>
        <dbReference type="ARBA" id="ARBA00023157"/>
    </source>
</evidence>
<dbReference type="InterPro" id="IPR013766">
    <property type="entry name" value="Thioredoxin_domain"/>
</dbReference>
<dbReference type="PANTHER" id="PTHR42852:SF6">
    <property type="entry name" value="THIOL:DISULFIDE INTERCHANGE PROTEIN DSBE"/>
    <property type="match status" value="1"/>
</dbReference>
<dbReference type="InterPro" id="IPR050553">
    <property type="entry name" value="Thioredoxin_ResA/DsbE_sf"/>
</dbReference>
<dbReference type="RefSeq" id="WP_188956333.1">
    <property type="nucleotide sequence ID" value="NZ_BMIB01000004.1"/>
</dbReference>
<keyword evidence="4" id="KW-0676">Redox-active center</keyword>
<evidence type="ECO:0000259" key="5">
    <source>
        <dbReference type="PROSITE" id="PS51352"/>
    </source>
</evidence>
<sequence length="380" mass="42080">MKQFLAIASVMVAAVACKEKQHGAFVVSGQIAHAPVANGKIYLQELSNSNPAPVILDSGSLKGNGTFELRAMGKEEGLYQLVLEKGPGLLFINDGNHIKVKFDVANFRKPDIEGSDATTALYNFFEKYRTRDSAIAGTFAEIDSLRNKPHSDSVVNVLQEKGTRQLKQLNETLAEFIKQTPSPASASFVLGLGRQSMREEELIPLINQTADRFKDHKELAQLKSMVTRPATATPQEAEQPYALQNQQAPDFTMNDINGKPVSLSSFKGKYVLVDFWASWCPPCRAENPNVVTAYNKFKNKNFTILGVSLDSDKAAWQQAIAKDNLTWTHVSDLKKWESDIVKTYQFDGIPFNVLIDPSGKIIASSLREADLEKKLAEVLK</sequence>